<keyword evidence="4" id="KW-1185">Reference proteome</keyword>
<organism evidence="3 4">
    <name type="scientific">Floridaenema flaviceps BLCC-F50</name>
    <dbReference type="NCBI Taxonomy" id="3153642"/>
    <lineage>
        <taxon>Bacteria</taxon>
        <taxon>Bacillati</taxon>
        <taxon>Cyanobacteriota</taxon>
        <taxon>Cyanophyceae</taxon>
        <taxon>Oscillatoriophycideae</taxon>
        <taxon>Aerosakkonematales</taxon>
        <taxon>Aerosakkonemataceae</taxon>
        <taxon>Floridanema</taxon>
        <taxon>Floridanema flaviceps</taxon>
    </lineage>
</organism>
<name>A0ABV4XK53_9CYAN</name>
<dbReference type="EMBL" id="JBHFNR010000015">
    <property type="protein sequence ID" value="MFB2891618.1"/>
    <property type="molecule type" value="Genomic_DNA"/>
</dbReference>
<reference evidence="3 4" key="1">
    <citation type="submission" date="2024-09" db="EMBL/GenBank/DDBJ databases">
        <title>Floridaenema gen nov. (Aerosakkonemataceae, Aerosakkonematales ord. nov., Cyanobacteria) from benthic tropical and subtropical fresh waters, with the description of four new species.</title>
        <authorList>
            <person name="Moretto J.A."/>
            <person name="Berthold D.E."/>
            <person name="Lefler F.W."/>
            <person name="Huang I.-S."/>
            <person name="Laughinghouse H. IV."/>
        </authorList>
    </citation>
    <scope>NUCLEOTIDE SEQUENCE [LARGE SCALE GENOMIC DNA]</scope>
    <source>
        <strain evidence="3 4">BLCC-F50</strain>
    </source>
</reference>
<gene>
    <name evidence="3" type="ORF">ACE1CI_01610</name>
</gene>
<accession>A0ABV4XK53</accession>
<proteinExistence type="predicted"/>
<evidence type="ECO:0000256" key="1">
    <source>
        <dbReference type="SAM" id="MobiDB-lite"/>
    </source>
</evidence>
<comment type="caution">
    <text evidence="3">The sequence shown here is derived from an EMBL/GenBank/DDBJ whole genome shotgun (WGS) entry which is preliminary data.</text>
</comment>
<feature type="region of interest" description="Disordered" evidence="1">
    <location>
        <begin position="113"/>
        <end position="147"/>
    </location>
</feature>
<evidence type="ECO:0000256" key="2">
    <source>
        <dbReference type="SAM" id="SignalP"/>
    </source>
</evidence>
<keyword evidence="2" id="KW-0732">Signal</keyword>
<evidence type="ECO:0000313" key="3">
    <source>
        <dbReference type="EMBL" id="MFB2891618.1"/>
    </source>
</evidence>
<feature type="chain" id="PRO_5046593973" description="VWFA domain-containing protein" evidence="2">
    <location>
        <begin position="18"/>
        <end position="293"/>
    </location>
</feature>
<evidence type="ECO:0008006" key="5">
    <source>
        <dbReference type="Google" id="ProtNLM"/>
    </source>
</evidence>
<dbReference type="PROSITE" id="PS51257">
    <property type="entry name" value="PROKAR_LIPOPROTEIN"/>
    <property type="match status" value="1"/>
</dbReference>
<feature type="signal peptide" evidence="2">
    <location>
        <begin position="1"/>
        <end position="17"/>
    </location>
</feature>
<protein>
    <recommendedName>
        <fullName evidence="5">VWFA domain-containing protein</fullName>
    </recommendedName>
</protein>
<evidence type="ECO:0000313" key="4">
    <source>
        <dbReference type="Proteomes" id="UP001576784"/>
    </source>
</evidence>
<dbReference type="RefSeq" id="WP_413261296.1">
    <property type="nucleotide sequence ID" value="NZ_JBHFNR010000015.1"/>
</dbReference>
<dbReference type="Proteomes" id="UP001576784">
    <property type="component" value="Unassembled WGS sequence"/>
</dbReference>
<sequence>MVKTSIAAATISSVAIALTLSSCKPHPSEASLPQTGQPIPEVAQAIAQQPRQTAPATVGIFPDLSGSMTSARVAPLKFEDFQVVFESLQQTGGTIAFGAICDRSNRPLVRVTFPQPPRLEPSQFNNPVKPEDPNSKRGNPFKKKKGKAEYEQHLQVYEQKSTQDRQTLANFQQRFATLKKENQAQIAAIKPQVVAILNHPRNCRATDIQSAIQRANLLFQEPNSSFNQPPRRFAVFITDGLDTFSSQAARLSADKVLLVNGTPSVGIFQTIPHSRFESPQTAVNNLSNAIGQP</sequence>